<feature type="transmembrane region" description="Helical" evidence="1">
    <location>
        <begin position="78"/>
        <end position="99"/>
    </location>
</feature>
<evidence type="ECO:0000313" key="5">
    <source>
        <dbReference type="EMBL" id="RMY22760.1"/>
    </source>
</evidence>
<dbReference type="InterPro" id="IPR038213">
    <property type="entry name" value="IFI6/IFI27-like_sf"/>
</dbReference>
<dbReference type="VEuPathDB" id="FungiDB:BTJ68_13740"/>
<accession>A0A3M6Y2E3</accession>
<dbReference type="Gene3D" id="6.10.110.10">
    <property type="match status" value="1"/>
</dbReference>
<dbReference type="EMBL" id="QWIL01002015">
    <property type="protein sequence ID" value="RMX97614.1"/>
    <property type="molecule type" value="Genomic_DNA"/>
</dbReference>
<proteinExistence type="predicted"/>
<dbReference type="Proteomes" id="UP000276864">
    <property type="component" value="Unassembled WGS sequence"/>
</dbReference>
<dbReference type="OrthoDB" id="440424at2759"/>
<evidence type="ECO:0000313" key="6">
    <source>
        <dbReference type="Proteomes" id="UP000271337"/>
    </source>
</evidence>
<evidence type="ECO:0000313" key="4">
    <source>
        <dbReference type="EMBL" id="RMX97614.1"/>
    </source>
</evidence>
<dbReference type="Proteomes" id="UP000282582">
    <property type="component" value="Unassembled WGS sequence"/>
</dbReference>
<reference evidence="6 7" key="1">
    <citation type="journal article" date="2018" name="BMC Genomics">
        <title>Genomic evidence for intraspecific hybridization in a clonal and extremely halotolerant yeast.</title>
        <authorList>
            <person name="Gostincar C."/>
            <person name="Stajich J.E."/>
            <person name="Zupancic J."/>
            <person name="Zalar P."/>
            <person name="Gunde-Cimerman N."/>
        </authorList>
    </citation>
    <scope>NUCLEOTIDE SEQUENCE [LARGE SCALE GENOMIC DNA]</scope>
    <source>
        <strain evidence="5 7">EXF-6651</strain>
        <strain evidence="3 9">EXF-6654</strain>
        <strain evidence="2 8">EXF-6656</strain>
        <strain evidence="4 6">EXF-6669</strain>
    </source>
</reference>
<dbReference type="EMBL" id="QWIM01001663">
    <property type="protein sequence ID" value="RMY22760.1"/>
    <property type="molecule type" value="Genomic_DNA"/>
</dbReference>
<evidence type="ECO:0000313" key="8">
    <source>
        <dbReference type="Proteomes" id="UP000281245"/>
    </source>
</evidence>
<evidence type="ECO:0000256" key="1">
    <source>
        <dbReference type="SAM" id="Phobius"/>
    </source>
</evidence>
<organism evidence="3 9">
    <name type="scientific">Hortaea werneckii</name>
    <name type="common">Black yeast</name>
    <name type="synonym">Cladosporium werneckii</name>
    <dbReference type="NCBI Taxonomy" id="91943"/>
    <lineage>
        <taxon>Eukaryota</taxon>
        <taxon>Fungi</taxon>
        <taxon>Dikarya</taxon>
        <taxon>Ascomycota</taxon>
        <taxon>Pezizomycotina</taxon>
        <taxon>Dothideomycetes</taxon>
        <taxon>Dothideomycetidae</taxon>
        <taxon>Mycosphaerellales</taxon>
        <taxon>Teratosphaeriaceae</taxon>
        <taxon>Hortaea</taxon>
    </lineage>
</organism>
<evidence type="ECO:0000313" key="7">
    <source>
        <dbReference type="Proteomes" id="UP000276864"/>
    </source>
</evidence>
<name>A0A3M6Y2E3_HORWE</name>
<evidence type="ECO:0000313" key="9">
    <source>
        <dbReference type="Proteomes" id="UP000282582"/>
    </source>
</evidence>
<evidence type="ECO:0000313" key="3">
    <source>
        <dbReference type="EMBL" id="RMX97223.1"/>
    </source>
</evidence>
<dbReference type="Proteomes" id="UP000281245">
    <property type="component" value="Unassembled WGS sequence"/>
</dbReference>
<keyword evidence="1" id="KW-0812">Transmembrane</keyword>
<evidence type="ECO:0000313" key="2">
    <source>
        <dbReference type="EMBL" id="RMX78850.1"/>
    </source>
</evidence>
<comment type="caution">
    <text evidence="3">The sequence shown here is derived from an EMBL/GenBank/DDBJ whole genome shotgun (WGS) entry which is preliminary data.</text>
</comment>
<dbReference type="EMBL" id="QWIJ01000777">
    <property type="protein sequence ID" value="RMX78850.1"/>
    <property type="molecule type" value="Genomic_DNA"/>
</dbReference>
<feature type="transmembrane region" description="Helical" evidence="1">
    <location>
        <begin position="111"/>
        <end position="133"/>
    </location>
</feature>
<dbReference type="EMBL" id="QWIK01001138">
    <property type="protein sequence ID" value="RMX97223.1"/>
    <property type="molecule type" value="Genomic_DNA"/>
</dbReference>
<sequence length="143" mass="14690">MDHAANATFEAAKATFASLAQGLRHTQWEDLPGWVRNYIVEHPGLTAAQIVCLVIVAAPGIATMPLLGALGFTSLGPAAGTAAAWFQATFGTTALFSALQSYMMARYGVPIVGGIVQAGAAPAGVGASFWAWASELPKNAAQT</sequence>
<dbReference type="Proteomes" id="UP000271337">
    <property type="component" value="Unassembled WGS sequence"/>
</dbReference>
<feature type="transmembrane region" description="Helical" evidence="1">
    <location>
        <begin position="50"/>
        <end position="72"/>
    </location>
</feature>
<keyword evidence="1" id="KW-1133">Transmembrane helix</keyword>
<protein>
    <submittedName>
        <fullName evidence="3">Uncharacterized protein</fullName>
    </submittedName>
</protein>
<dbReference type="AlphaFoldDB" id="A0A3M6Y2E3"/>
<keyword evidence="1" id="KW-0472">Membrane</keyword>
<gene>
    <name evidence="5" type="ORF">D0866_11854</name>
    <name evidence="4" type="ORF">D0867_12717</name>
    <name evidence="3" type="ORF">D0868_10759</name>
    <name evidence="2" type="ORF">D0869_08758</name>
</gene>